<dbReference type="InterPro" id="IPR050712">
    <property type="entry name" value="NAD(P)H-dep_reductase"/>
</dbReference>
<dbReference type="InterPro" id="IPR029039">
    <property type="entry name" value="Flavoprotein-like_sf"/>
</dbReference>
<dbReference type="InterPro" id="IPR005025">
    <property type="entry name" value="FMN_Rdtase-like_dom"/>
</dbReference>
<accession>A0A2W5USA7</accession>
<dbReference type="Gene3D" id="3.40.50.360">
    <property type="match status" value="1"/>
</dbReference>
<name>A0A2W5USA7_CERSP</name>
<evidence type="ECO:0000259" key="1">
    <source>
        <dbReference type="Pfam" id="PF03358"/>
    </source>
</evidence>
<dbReference type="GO" id="GO:0016491">
    <property type="term" value="F:oxidoreductase activity"/>
    <property type="evidence" value="ECO:0007669"/>
    <property type="project" value="InterPro"/>
</dbReference>
<reference evidence="2 3" key="1">
    <citation type="submission" date="2017-08" db="EMBL/GenBank/DDBJ databases">
        <title>Infants hospitalized years apart are colonized by the same room-sourced microbial strains.</title>
        <authorList>
            <person name="Brooks B."/>
            <person name="Olm M.R."/>
            <person name="Firek B.A."/>
            <person name="Baker R."/>
            <person name="Thomas B.C."/>
            <person name="Morowitz M.J."/>
            <person name="Banfield J.F."/>
        </authorList>
    </citation>
    <scope>NUCLEOTIDE SEQUENCE [LARGE SCALE GENOMIC DNA]</scope>
    <source>
        <strain evidence="2">S2_003_000_R2_11</strain>
    </source>
</reference>
<gene>
    <name evidence="2" type="ORF">DI533_09115</name>
</gene>
<dbReference type="SUPFAM" id="SSF52218">
    <property type="entry name" value="Flavoproteins"/>
    <property type="match status" value="1"/>
</dbReference>
<organism evidence="2 3">
    <name type="scientific">Cereibacter sphaeroides</name>
    <name type="common">Rhodobacter sphaeroides</name>
    <dbReference type="NCBI Taxonomy" id="1063"/>
    <lineage>
        <taxon>Bacteria</taxon>
        <taxon>Pseudomonadati</taxon>
        <taxon>Pseudomonadota</taxon>
        <taxon>Alphaproteobacteria</taxon>
        <taxon>Rhodobacterales</taxon>
        <taxon>Paracoccaceae</taxon>
        <taxon>Cereibacter</taxon>
    </lineage>
</organism>
<dbReference type="EMBL" id="QFQS01000001">
    <property type="protein sequence ID" value="PZR00681.1"/>
    <property type="molecule type" value="Genomic_DNA"/>
</dbReference>
<comment type="caution">
    <text evidence="2">The sequence shown here is derived from an EMBL/GenBank/DDBJ whole genome shotgun (WGS) entry which is preliminary data.</text>
</comment>
<dbReference type="Pfam" id="PF03358">
    <property type="entry name" value="FMN_red"/>
    <property type="match status" value="1"/>
</dbReference>
<dbReference type="GO" id="GO:0005829">
    <property type="term" value="C:cytosol"/>
    <property type="evidence" value="ECO:0007669"/>
    <property type="project" value="TreeGrafter"/>
</dbReference>
<feature type="domain" description="NADPH-dependent FMN reductase-like" evidence="1">
    <location>
        <begin position="4"/>
        <end position="145"/>
    </location>
</feature>
<proteinExistence type="predicted"/>
<dbReference type="AlphaFoldDB" id="A0A2W5USA7"/>
<evidence type="ECO:0000313" key="3">
    <source>
        <dbReference type="Proteomes" id="UP000248975"/>
    </source>
</evidence>
<dbReference type="PANTHER" id="PTHR30543">
    <property type="entry name" value="CHROMATE REDUCTASE"/>
    <property type="match status" value="1"/>
</dbReference>
<dbReference type="Proteomes" id="UP000248975">
    <property type="component" value="Unassembled WGS sequence"/>
</dbReference>
<dbReference type="PANTHER" id="PTHR30543:SF21">
    <property type="entry name" value="NAD(P)H-DEPENDENT FMN REDUCTASE LOT6"/>
    <property type="match status" value="1"/>
</dbReference>
<protein>
    <submittedName>
        <fullName evidence="2">NADPH-dependent FMN reductase</fullName>
    </submittedName>
</protein>
<sequence length="189" mass="20836">MTQKLNVIIGSTRPGRKGPAVARWFAEFARGKQDFEVELVDLAEFGLPLLDEAAHPSLQKYEHEHTRRWSRSVASADAFVFVTPEYDFFPPAALVNAVQTVLKEWARKPAGIVCYGGVSGGLRSAQQLRLLLSSVNVHAVSQMVPLPFFAKLLDDDERFQPTAQIEEGATAMLAELAAWSKALKTIRAA</sequence>
<dbReference type="GO" id="GO:0010181">
    <property type="term" value="F:FMN binding"/>
    <property type="evidence" value="ECO:0007669"/>
    <property type="project" value="TreeGrafter"/>
</dbReference>
<evidence type="ECO:0000313" key="2">
    <source>
        <dbReference type="EMBL" id="PZR00681.1"/>
    </source>
</evidence>